<dbReference type="EMBL" id="DVHL01000004">
    <property type="protein sequence ID" value="HIR65334.1"/>
    <property type="molecule type" value="Genomic_DNA"/>
</dbReference>
<gene>
    <name evidence="2" type="ORF">IAC95_00360</name>
</gene>
<protein>
    <submittedName>
        <fullName evidence="2">Cupin domain-containing protein</fullName>
    </submittedName>
</protein>
<proteinExistence type="predicted"/>
<evidence type="ECO:0000313" key="3">
    <source>
        <dbReference type="Proteomes" id="UP000824200"/>
    </source>
</evidence>
<dbReference type="SUPFAM" id="SSF51182">
    <property type="entry name" value="RmlC-like cupins"/>
    <property type="match status" value="1"/>
</dbReference>
<accession>A0A9D1E2X2</accession>
<sequence>MEKFNPLFGLGESNTAFQQYFTGESFLKALNTKGVGVYNVSFRPGCRNNWHIHHKGGQILLCTDGEGWYQEKGMPARRLLPGDVVYIAPEVKHWHGAAKDKWFCHIAVEIPAENSSNEWCEEVTDSEYNSLEE</sequence>
<dbReference type="InterPro" id="IPR047263">
    <property type="entry name" value="HNL-like_cupin"/>
</dbReference>
<dbReference type="PANTHER" id="PTHR43698:SF1">
    <property type="entry name" value="BLL4564 PROTEIN"/>
    <property type="match status" value="1"/>
</dbReference>
<dbReference type="InterPro" id="IPR014710">
    <property type="entry name" value="RmlC-like_jellyroll"/>
</dbReference>
<dbReference type="CDD" id="cd02233">
    <property type="entry name" value="cupin_HNL-like"/>
    <property type="match status" value="1"/>
</dbReference>
<feature type="domain" description="Cupin type-2" evidence="1">
    <location>
        <begin position="40"/>
        <end position="101"/>
    </location>
</feature>
<dbReference type="Pfam" id="PF07883">
    <property type="entry name" value="Cupin_2"/>
    <property type="match status" value="1"/>
</dbReference>
<organism evidence="2 3">
    <name type="scientific">Candidatus Fimimonas gallinarum</name>
    <dbReference type="NCBI Taxonomy" id="2840821"/>
    <lineage>
        <taxon>Bacteria</taxon>
        <taxon>Pseudomonadati</taxon>
        <taxon>Myxococcota</taxon>
        <taxon>Myxococcia</taxon>
        <taxon>Myxococcales</taxon>
        <taxon>Cystobacterineae</taxon>
        <taxon>Myxococcaceae</taxon>
        <taxon>Myxococcaceae incertae sedis</taxon>
        <taxon>Candidatus Fimimonas</taxon>
    </lineage>
</organism>
<dbReference type="PANTHER" id="PTHR43698">
    <property type="entry name" value="RIBD C-TERMINAL DOMAIN CONTAINING PROTEIN"/>
    <property type="match status" value="1"/>
</dbReference>
<dbReference type="Gene3D" id="2.60.120.10">
    <property type="entry name" value="Jelly Rolls"/>
    <property type="match status" value="1"/>
</dbReference>
<dbReference type="InterPro" id="IPR011051">
    <property type="entry name" value="RmlC_Cupin_sf"/>
</dbReference>
<evidence type="ECO:0000259" key="1">
    <source>
        <dbReference type="Pfam" id="PF07883"/>
    </source>
</evidence>
<reference evidence="2" key="1">
    <citation type="submission" date="2020-10" db="EMBL/GenBank/DDBJ databases">
        <authorList>
            <person name="Gilroy R."/>
        </authorList>
    </citation>
    <scope>NUCLEOTIDE SEQUENCE</scope>
    <source>
        <strain evidence="2">CHK121-14286</strain>
    </source>
</reference>
<dbReference type="Proteomes" id="UP000824200">
    <property type="component" value="Unassembled WGS sequence"/>
</dbReference>
<comment type="caution">
    <text evidence="2">The sequence shown here is derived from an EMBL/GenBank/DDBJ whole genome shotgun (WGS) entry which is preliminary data.</text>
</comment>
<evidence type="ECO:0000313" key="2">
    <source>
        <dbReference type="EMBL" id="HIR65334.1"/>
    </source>
</evidence>
<dbReference type="AlphaFoldDB" id="A0A9D1E2X2"/>
<dbReference type="InterPro" id="IPR013096">
    <property type="entry name" value="Cupin_2"/>
</dbReference>
<reference evidence="2" key="2">
    <citation type="journal article" date="2021" name="PeerJ">
        <title>Extensive microbial diversity within the chicken gut microbiome revealed by metagenomics and culture.</title>
        <authorList>
            <person name="Gilroy R."/>
            <person name="Ravi A."/>
            <person name="Getino M."/>
            <person name="Pursley I."/>
            <person name="Horton D.L."/>
            <person name="Alikhan N.F."/>
            <person name="Baker D."/>
            <person name="Gharbi K."/>
            <person name="Hall N."/>
            <person name="Watson M."/>
            <person name="Adriaenssens E.M."/>
            <person name="Foster-Nyarko E."/>
            <person name="Jarju S."/>
            <person name="Secka A."/>
            <person name="Antonio M."/>
            <person name="Oren A."/>
            <person name="Chaudhuri R.R."/>
            <person name="La Ragione R."/>
            <person name="Hildebrand F."/>
            <person name="Pallen M.J."/>
        </authorList>
    </citation>
    <scope>NUCLEOTIDE SEQUENCE</scope>
    <source>
        <strain evidence="2">CHK121-14286</strain>
    </source>
</reference>
<name>A0A9D1E2X2_9BACT</name>